<dbReference type="SMART" id="SM00448">
    <property type="entry name" value="REC"/>
    <property type="match status" value="1"/>
</dbReference>
<protein>
    <recommendedName>
        <fullName evidence="2">histidine kinase</fullName>
        <ecNumber evidence="2">2.7.13.3</ecNumber>
    </recommendedName>
</protein>
<keyword evidence="5" id="KW-0418">Kinase</keyword>
<keyword evidence="4" id="KW-0808">Transferase</keyword>
<dbReference type="InterPro" id="IPR036890">
    <property type="entry name" value="HATPase_C_sf"/>
</dbReference>
<organism evidence="12 13">
    <name type="scientific">Halorubrum rutilum</name>
    <dbReference type="NCBI Taxonomy" id="1364933"/>
    <lineage>
        <taxon>Archaea</taxon>
        <taxon>Methanobacteriati</taxon>
        <taxon>Methanobacteriota</taxon>
        <taxon>Stenosarchaea group</taxon>
        <taxon>Halobacteria</taxon>
        <taxon>Halobacteriales</taxon>
        <taxon>Haloferacaceae</taxon>
        <taxon>Halorubrum</taxon>
    </lineage>
</organism>
<comment type="catalytic activity">
    <reaction evidence="1">
        <text>ATP + protein L-histidine = ADP + protein N-phospho-L-histidine.</text>
        <dbReference type="EC" id="2.7.13.3"/>
    </reaction>
</comment>
<keyword evidence="3 7" id="KW-0597">Phosphoprotein</keyword>
<gene>
    <name evidence="12" type="ORF">ACFQMF_10635</name>
</gene>
<dbReference type="Gene3D" id="3.40.50.2300">
    <property type="match status" value="1"/>
</dbReference>
<dbReference type="SMART" id="SM00387">
    <property type="entry name" value="HATPase_c"/>
    <property type="match status" value="1"/>
</dbReference>
<dbReference type="Pfam" id="PF00072">
    <property type="entry name" value="Response_reg"/>
    <property type="match status" value="1"/>
</dbReference>
<evidence type="ECO:0000313" key="12">
    <source>
        <dbReference type="EMBL" id="MFC7325034.1"/>
    </source>
</evidence>
<dbReference type="SUPFAM" id="SSF52172">
    <property type="entry name" value="CheY-like"/>
    <property type="match status" value="1"/>
</dbReference>
<dbReference type="SUPFAM" id="SSF55874">
    <property type="entry name" value="ATPase domain of HSP90 chaperone/DNA topoisomerase II/histidine kinase"/>
    <property type="match status" value="1"/>
</dbReference>
<dbReference type="InterPro" id="IPR005467">
    <property type="entry name" value="His_kinase_dom"/>
</dbReference>
<evidence type="ECO:0000259" key="11">
    <source>
        <dbReference type="PROSITE" id="PS50112"/>
    </source>
</evidence>
<evidence type="ECO:0000256" key="2">
    <source>
        <dbReference type="ARBA" id="ARBA00012438"/>
    </source>
</evidence>
<dbReference type="EC" id="2.7.13.3" evidence="2"/>
<feature type="domain" description="PAS" evidence="11">
    <location>
        <begin position="141"/>
        <end position="185"/>
    </location>
</feature>
<evidence type="ECO:0000256" key="1">
    <source>
        <dbReference type="ARBA" id="ARBA00000085"/>
    </source>
</evidence>
<evidence type="ECO:0000259" key="10">
    <source>
        <dbReference type="PROSITE" id="PS50110"/>
    </source>
</evidence>
<feature type="modified residue" description="4-aspartylphosphate" evidence="7">
    <location>
        <position position="66"/>
    </location>
</feature>
<evidence type="ECO:0000256" key="4">
    <source>
        <dbReference type="ARBA" id="ARBA00022679"/>
    </source>
</evidence>
<dbReference type="AlphaFoldDB" id="A0ABD6ANU8"/>
<dbReference type="Pfam" id="PF02518">
    <property type="entry name" value="HATPase_c"/>
    <property type="match status" value="1"/>
</dbReference>
<dbReference type="PRINTS" id="PR00344">
    <property type="entry name" value="BCTRLSENSOR"/>
</dbReference>
<dbReference type="SMART" id="SM00388">
    <property type="entry name" value="HisKA"/>
    <property type="match status" value="1"/>
</dbReference>
<keyword evidence="6" id="KW-0902">Two-component regulatory system</keyword>
<feature type="domain" description="Histidine kinase" evidence="9">
    <location>
        <begin position="278"/>
        <end position="472"/>
    </location>
</feature>
<dbReference type="InterPro" id="IPR004358">
    <property type="entry name" value="Sig_transdc_His_kin-like_C"/>
</dbReference>
<dbReference type="InterPro" id="IPR000014">
    <property type="entry name" value="PAS"/>
</dbReference>
<dbReference type="Gene3D" id="3.30.450.20">
    <property type="entry name" value="PAS domain"/>
    <property type="match status" value="1"/>
</dbReference>
<dbReference type="PROSITE" id="PS50112">
    <property type="entry name" value="PAS"/>
    <property type="match status" value="1"/>
</dbReference>
<evidence type="ECO:0000256" key="7">
    <source>
        <dbReference type="PROSITE-ProRule" id="PRU00169"/>
    </source>
</evidence>
<feature type="region of interest" description="Disordered" evidence="8">
    <location>
        <begin position="460"/>
        <end position="484"/>
    </location>
</feature>
<dbReference type="GO" id="GO:0004673">
    <property type="term" value="F:protein histidine kinase activity"/>
    <property type="evidence" value="ECO:0007669"/>
    <property type="project" value="UniProtKB-EC"/>
</dbReference>
<name>A0ABD6ANU8_9EURY</name>
<dbReference type="CDD" id="cd00156">
    <property type="entry name" value="REC"/>
    <property type="match status" value="1"/>
</dbReference>
<evidence type="ECO:0000256" key="5">
    <source>
        <dbReference type="ARBA" id="ARBA00022777"/>
    </source>
</evidence>
<sequence>MSVDDPEEATAAPIELLHVDDDSAFLDLTESFLTNELAAVDVTTVTDPEAVLPKLDAGSFHCVVSDYDMPGTDGLELLADVRERFPDLPFVLYTGKGSEEIAAQAINAGVTGYLQKGGPDQHRRLANRVKHAAHEYRAKIESERYSTVLRALDYPIYVVNADAEFEYVNEAFLDLVGYDRDEVIGSPPGKIKTDEGVRRANDMLASIVSSEGPETQQFRVDIRTKDGDTVPCYDHMAALPFDEAFRGSVGILRDATREQRRREELIRQNERLDEFTSIVSHDLRTPLQNARTAAEMARTTGDDAHLDTLDREHERMERMIDELLTLAREGRTASETEPVDVGVIAAEAWEPFGTPRDALELPDGDLRIDADRSRLRRLFENLLRNVDDHCASPVTVRVGRSEDGFYVADDGPGIDATECETLFEPGFTTAADGTGFGLTIVKRIADAHGWAVSIGESATGGTRVDFETDPSTPATSDPAVPSQG</sequence>
<dbReference type="InterPro" id="IPR001789">
    <property type="entry name" value="Sig_transdc_resp-reg_receiver"/>
</dbReference>
<dbReference type="PANTHER" id="PTHR43711">
    <property type="entry name" value="TWO-COMPONENT HISTIDINE KINASE"/>
    <property type="match status" value="1"/>
</dbReference>
<dbReference type="EMBL" id="JBHTBL010000008">
    <property type="protein sequence ID" value="MFC7325034.1"/>
    <property type="molecule type" value="Genomic_DNA"/>
</dbReference>
<dbReference type="CDD" id="cd00082">
    <property type="entry name" value="HisKA"/>
    <property type="match status" value="1"/>
</dbReference>
<dbReference type="SMART" id="SM00091">
    <property type="entry name" value="PAS"/>
    <property type="match status" value="1"/>
</dbReference>
<keyword evidence="13" id="KW-1185">Reference proteome</keyword>
<proteinExistence type="predicted"/>
<dbReference type="SUPFAM" id="SSF55785">
    <property type="entry name" value="PYP-like sensor domain (PAS domain)"/>
    <property type="match status" value="1"/>
</dbReference>
<dbReference type="Pfam" id="PF00512">
    <property type="entry name" value="HisKA"/>
    <property type="match status" value="1"/>
</dbReference>
<accession>A0ABD6ANU8</accession>
<dbReference type="Gene3D" id="3.30.565.10">
    <property type="entry name" value="Histidine kinase-like ATPase, C-terminal domain"/>
    <property type="match status" value="1"/>
</dbReference>
<dbReference type="InterPro" id="IPR003661">
    <property type="entry name" value="HisK_dim/P_dom"/>
</dbReference>
<dbReference type="PROSITE" id="PS50109">
    <property type="entry name" value="HIS_KIN"/>
    <property type="match status" value="1"/>
</dbReference>
<dbReference type="GO" id="GO:0000160">
    <property type="term" value="P:phosphorelay signal transduction system"/>
    <property type="evidence" value="ECO:0007669"/>
    <property type="project" value="UniProtKB-KW"/>
</dbReference>
<dbReference type="RefSeq" id="WP_256409223.1">
    <property type="nucleotide sequence ID" value="NZ_JANHDN010000004.1"/>
</dbReference>
<dbReference type="CDD" id="cd00130">
    <property type="entry name" value="PAS"/>
    <property type="match status" value="1"/>
</dbReference>
<dbReference type="SUPFAM" id="SSF47384">
    <property type="entry name" value="Homodimeric domain of signal transducing histidine kinase"/>
    <property type="match status" value="1"/>
</dbReference>
<dbReference type="InterPro" id="IPR003594">
    <property type="entry name" value="HATPase_dom"/>
</dbReference>
<dbReference type="InterPro" id="IPR036097">
    <property type="entry name" value="HisK_dim/P_sf"/>
</dbReference>
<dbReference type="NCBIfam" id="TIGR00229">
    <property type="entry name" value="sensory_box"/>
    <property type="match status" value="1"/>
</dbReference>
<evidence type="ECO:0000256" key="6">
    <source>
        <dbReference type="ARBA" id="ARBA00023012"/>
    </source>
</evidence>
<dbReference type="InterPro" id="IPR035965">
    <property type="entry name" value="PAS-like_dom_sf"/>
</dbReference>
<evidence type="ECO:0000313" key="13">
    <source>
        <dbReference type="Proteomes" id="UP001596545"/>
    </source>
</evidence>
<dbReference type="InterPro" id="IPR050736">
    <property type="entry name" value="Sensor_HK_Regulatory"/>
</dbReference>
<evidence type="ECO:0000259" key="9">
    <source>
        <dbReference type="PROSITE" id="PS50109"/>
    </source>
</evidence>
<feature type="domain" description="Response regulatory" evidence="10">
    <location>
        <begin position="15"/>
        <end position="131"/>
    </location>
</feature>
<dbReference type="InterPro" id="IPR011006">
    <property type="entry name" value="CheY-like_superfamily"/>
</dbReference>
<dbReference type="Gene3D" id="1.10.287.130">
    <property type="match status" value="1"/>
</dbReference>
<reference evidence="12 13" key="1">
    <citation type="journal article" date="2019" name="Int. J. Syst. Evol. Microbiol.">
        <title>The Global Catalogue of Microorganisms (GCM) 10K type strain sequencing project: providing services to taxonomists for standard genome sequencing and annotation.</title>
        <authorList>
            <consortium name="The Broad Institute Genomics Platform"/>
            <consortium name="The Broad Institute Genome Sequencing Center for Infectious Disease"/>
            <person name="Wu L."/>
            <person name="Ma J."/>
        </authorList>
    </citation>
    <scope>NUCLEOTIDE SEQUENCE [LARGE SCALE GENOMIC DNA]</scope>
    <source>
        <strain evidence="12 13">CGMCC 1.12554</strain>
    </source>
</reference>
<evidence type="ECO:0000256" key="8">
    <source>
        <dbReference type="SAM" id="MobiDB-lite"/>
    </source>
</evidence>
<comment type="caution">
    <text evidence="12">The sequence shown here is derived from an EMBL/GenBank/DDBJ whole genome shotgun (WGS) entry which is preliminary data.</text>
</comment>
<dbReference type="Proteomes" id="UP001596545">
    <property type="component" value="Unassembled WGS sequence"/>
</dbReference>
<dbReference type="PANTHER" id="PTHR43711:SF1">
    <property type="entry name" value="HISTIDINE KINASE 1"/>
    <property type="match status" value="1"/>
</dbReference>
<dbReference type="Pfam" id="PF13426">
    <property type="entry name" value="PAS_9"/>
    <property type="match status" value="1"/>
</dbReference>
<dbReference type="PROSITE" id="PS50110">
    <property type="entry name" value="RESPONSE_REGULATORY"/>
    <property type="match status" value="1"/>
</dbReference>
<evidence type="ECO:0000256" key="3">
    <source>
        <dbReference type="ARBA" id="ARBA00022553"/>
    </source>
</evidence>